<dbReference type="InterPro" id="IPR013201">
    <property type="entry name" value="Prot_inhib_I29"/>
</dbReference>
<dbReference type="AlphaFoldDB" id="A0AAN5D2G5"/>
<dbReference type="SUPFAM" id="SSF54001">
    <property type="entry name" value="Cysteine proteinases"/>
    <property type="match status" value="1"/>
</dbReference>
<comment type="caution">
    <text evidence="2">The sequence shown here is derived from an EMBL/GenBank/DDBJ whole genome shotgun (WGS) entry which is preliminary data.</text>
</comment>
<evidence type="ECO:0000259" key="1">
    <source>
        <dbReference type="SMART" id="SM00848"/>
    </source>
</evidence>
<sequence>CCGSSAEDNSWSPIPRTIGWNNDRHAPALHIKDSDRETPARDRKEWKEFKATMGTHRDFVNATLEELHARIFEETERMVAESDLAYEKGESTYTLGINQFADWASTLYFKILIYQYHLYFLRRNKNSQES</sequence>
<protein>
    <recommendedName>
        <fullName evidence="1">Cathepsin propeptide inhibitor domain-containing protein</fullName>
    </recommendedName>
</protein>
<dbReference type="EMBL" id="BTRK01000005">
    <property type="protein sequence ID" value="GMR55656.1"/>
    <property type="molecule type" value="Genomic_DNA"/>
</dbReference>
<dbReference type="SMART" id="SM00848">
    <property type="entry name" value="Inhibitor_I29"/>
    <property type="match status" value="1"/>
</dbReference>
<dbReference type="Proteomes" id="UP001328107">
    <property type="component" value="Unassembled WGS sequence"/>
</dbReference>
<dbReference type="InterPro" id="IPR038765">
    <property type="entry name" value="Papain-like_cys_pep_sf"/>
</dbReference>
<reference evidence="3" key="1">
    <citation type="submission" date="2022-10" db="EMBL/GenBank/DDBJ databases">
        <title>Genome assembly of Pristionchus species.</title>
        <authorList>
            <person name="Yoshida K."/>
            <person name="Sommer R.J."/>
        </authorList>
    </citation>
    <scope>NUCLEOTIDE SEQUENCE [LARGE SCALE GENOMIC DNA]</scope>
    <source>
        <strain evidence="3">RS5460</strain>
    </source>
</reference>
<accession>A0AAN5D2G5</accession>
<dbReference type="Gene3D" id="1.10.287.2250">
    <property type="match status" value="1"/>
</dbReference>
<feature type="domain" description="Cathepsin propeptide inhibitor" evidence="1">
    <location>
        <begin position="46"/>
        <end position="108"/>
    </location>
</feature>
<gene>
    <name evidence="2" type="ORF">PMAYCL1PPCAC_25851</name>
</gene>
<organism evidence="2 3">
    <name type="scientific">Pristionchus mayeri</name>
    <dbReference type="NCBI Taxonomy" id="1317129"/>
    <lineage>
        <taxon>Eukaryota</taxon>
        <taxon>Metazoa</taxon>
        <taxon>Ecdysozoa</taxon>
        <taxon>Nematoda</taxon>
        <taxon>Chromadorea</taxon>
        <taxon>Rhabditida</taxon>
        <taxon>Rhabditina</taxon>
        <taxon>Diplogasteromorpha</taxon>
        <taxon>Diplogasteroidea</taxon>
        <taxon>Neodiplogasteridae</taxon>
        <taxon>Pristionchus</taxon>
    </lineage>
</organism>
<feature type="non-terminal residue" evidence="2">
    <location>
        <position position="1"/>
    </location>
</feature>
<keyword evidence="3" id="KW-1185">Reference proteome</keyword>
<proteinExistence type="predicted"/>
<dbReference type="Pfam" id="PF08246">
    <property type="entry name" value="Inhibitor_I29"/>
    <property type="match status" value="1"/>
</dbReference>
<name>A0AAN5D2G5_9BILA</name>
<evidence type="ECO:0000313" key="2">
    <source>
        <dbReference type="EMBL" id="GMR55656.1"/>
    </source>
</evidence>
<evidence type="ECO:0000313" key="3">
    <source>
        <dbReference type="Proteomes" id="UP001328107"/>
    </source>
</evidence>